<gene>
    <name evidence="1" type="ORF">KOR42_23550</name>
</gene>
<accession>A0A5C5X816</accession>
<evidence type="ECO:0000313" key="1">
    <source>
        <dbReference type="EMBL" id="TWT58968.1"/>
    </source>
</evidence>
<reference evidence="1 2" key="1">
    <citation type="submission" date="2019-02" db="EMBL/GenBank/DDBJ databases">
        <title>Deep-cultivation of Planctomycetes and their phenomic and genomic characterization uncovers novel biology.</title>
        <authorList>
            <person name="Wiegand S."/>
            <person name="Jogler M."/>
            <person name="Boedeker C."/>
            <person name="Pinto D."/>
            <person name="Vollmers J."/>
            <person name="Rivas-Marin E."/>
            <person name="Kohn T."/>
            <person name="Peeters S.H."/>
            <person name="Heuer A."/>
            <person name="Rast P."/>
            <person name="Oberbeckmann S."/>
            <person name="Bunk B."/>
            <person name="Jeske O."/>
            <person name="Meyerdierks A."/>
            <person name="Storesund J.E."/>
            <person name="Kallscheuer N."/>
            <person name="Luecker S."/>
            <person name="Lage O.M."/>
            <person name="Pohl T."/>
            <person name="Merkel B.J."/>
            <person name="Hornburger P."/>
            <person name="Mueller R.-W."/>
            <person name="Bruemmer F."/>
            <person name="Labrenz M."/>
            <person name="Spormann A.M."/>
            <person name="Op Den Camp H."/>
            <person name="Overmann J."/>
            <person name="Amann R."/>
            <person name="Jetten M.S.M."/>
            <person name="Mascher T."/>
            <person name="Medema M.H."/>
            <person name="Devos D.P."/>
            <person name="Kaster A.-K."/>
            <person name="Ovreas L."/>
            <person name="Rohde M."/>
            <person name="Galperin M.Y."/>
            <person name="Jogler C."/>
        </authorList>
    </citation>
    <scope>NUCLEOTIDE SEQUENCE [LARGE SCALE GENOMIC DNA]</scope>
    <source>
        <strain evidence="1 2">KOR42</strain>
    </source>
</reference>
<name>A0A5C5X816_9PLAN</name>
<keyword evidence="2" id="KW-1185">Reference proteome</keyword>
<organism evidence="1 2">
    <name type="scientific">Thalassoglobus neptunius</name>
    <dbReference type="NCBI Taxonomy" id="1938619"/>
    <lineage>
        <taxon>Bacteria</taxon>
        <taxon>Pseudomonadati</taxon>
        <taxon>Planctomycetota</taxon>
        <taxon>Planctomycetia</taxon>
        <taxon>Planctomycetales</taxon>
        <taxon>Planctomycetaceae</taxon>
        <taxon>Thalassoglobus</taxon>
    </lineage>
</organism>
<sequence>MSAEVAYRIYKDENGYIPLLMPLDVMADVDLYLDKKVSQGLVLFTSRGRMIRPDRACKEQSNHDERILAEWFWPETLHEHFS</sequence>
<dbReference type="AlphaFoldDB" id="A0A5C5X816"/>
<protein>
    <submittedName>
        <fullName evidence="1">Uncharacterized protein</fullName>
    </submittedName>
</protein>
<dbReference type="EMBL" id="SIHI01000001">
    <property type="protein sequence ID" value="TWT58968.1"/>
    <property type="molecule type" value="Genomic_DNA"/>
</dbReference>
<proteinExistence type="predicted"/>
<evidence type="ECO:0000313" key="2">
    <source>
        <dbReference type="Proteomes" id="UP000317243"/>
    </source>
</evidence>
<dbReference type="Proteomes" id="UP000317243">
    <property type="component" value="Unassembled WGS sequence"/>
</dbReference>
<comment type="caution">
    <text evidence="1">The sequence shown here is derived from an EMBL/GenBank/DDBJ whole genome shotgun (WGS) entry which is preliminary data.</text>
</comment>
<dbReference type="RefSeq" id="WP_146509720.1">
    <property type="nucleotide sequence ID" value="NZ_SIHI01000001.1"/>
</dbReference>